<feature type="domain" description="Pseudouridine synthase II N-terminal" evidence="6">
    <location>
        <begin position="26"/>
        <end position="173"/>
    </location>
</feature>
<comment type="function">
    <text evidence="5">Responsible for synthesis of pseudouridine from uracil-55 in the psi GC loop of transfer RNAs.</text>
</comment>
<dbReference type="HAMAP" id="MF_01080">
    <property type="entry name" value="TruB_bact"/>
    <property type="match status" value="1"/>
</dbReference>
<dbReference type="GO" id="GO:0003723">
    <property type="term" value="F:RNA binding"/>
    <property type="evidence" value="ECO:0007669"/>
    <property type="project" value="InterPro"/>
</dbReference>
<dbReference type="GO" id="GO:0160148">
    <property type="term" value="F:tRNA pseudouridine(55) synthase activity"/>
    <property type="evidence" value="ECO:0007669"/>
    <property type="project" value="UniProtKB-EC"/>
</dbReference>
<dbReference type="InterPro" id="IPR032819">
    <property type="entry name" value="TruB_C"/>
</dbReference>
<evidence type="ECO:0000259" key="6">
    <source>
        <dbReference type="Pfam" id="PF01509"/>
    </source>
</evidence>
<dbReference type="eggNOG" id="COG0130">
    <property type="taxonomic scope" value="Bacteria"/>
</dbReference>
<evidence type="ECO:0000256" key="3">
    <source>
        <dbReference type="ARBA" id="ARBA00022694"/>
    </source>
</evidence>
<dbReference type="RefSeq" id="WP_013944102.1">
    <property type="nucleotide sequence ID" value="NC_015713.1"/>
</dbReference>
<dbReference type="InterPro" id="IPR020103">
    <property type="entry name" value="PsdUridine_synth_cat_dom_sf"/>
</dbReference>
<dbReference type="Pfam" id="PF01509">
    <property type="entry name" value="TruB_N"/>
    <property type="match status" value="1"/>
</dbReference>
<dbReference type="PANTHER" id="PTHR13767">
    <property type="entry name" value="TRNA-PSEUDOURIDINE SYNTHASE"/>
    <property type="match status" value="1"/>
</dbReference>
<comment type="similarity">
    <text evidence="2 5">Belongs to the pseudouridine synthase TruB family. Type 1 subfamily.</text>
</comment>
<dbReference type="InterPro" id="IPR002501">
    <property type="entry name" value="PsdUridine_synth_N"/>
</dbReference>
<dbReference type="AlphaFoldDB" id="F8L9T6"/>
<feature type="domain" description="tRNA pseudouridylate synthase B C-terminal" evidence="7">
    <location>
        <begin position="174"/>
        <end position="215"/>
    </location>
</feature>
<dbReference type="EMBL" id="FR872582">
    <property type="protein sequence ID" value="CCB89636.1"/>
    <property type="molecule type" value="Genomic_DNA"/>
</dbReference>
<dbReference type="GO" id="GO:1990481">
    <property type="term" value="P:mRNA pseudouridine synthesis"/>
    <property type="evidence" value="ECO:0007669"/>
    <property type="project" value="TreeGrafter"/>
</dbReference>
<dbReference type="CDD" id="cd02573">
    <property type="entry name" value="PseudoU_synth_EcTruB"/>
    <property type="match status" value="1"/>
</dbReference>
<evidence type="ECO:0000313" key="8">
    <source>
        <dbReference type="EMBL" id="CCB89636.1"/>
    </source>
</evidence>
<gene>
    <name evidence="5 8" type="primary">truB</name>
    <name evidence="8" type="ordered locus">SNE_A17590</name>
</gene>
<dbReference type="KEGG" id="sng:SNE_A17590"/>
<dbReference type="Pfam" id="PF16198">
    <property type="entry name" value="TruB_C_2"/>
    <property type="match status" value="1"/>
</dbReference>
<dbReference type="SUPFAM" id="SSF55120">
    <property type="entry name" value="Pseudouridine synthase"/>
    <property type="match status" value="1"/>
</dbReference>
<dbReference type="EC" id="5.4.99.25" evidence="5"/>
<organism evidence="8 9">
    <name type="scientific">Simkania negevensis (strain ATCC VR-1471 / DSM 27360 / Z)</name>
    <dbReference type="NCBI Taxonomy" id="331113"/>
    <lineage>
        <taxon>Bacteria</taxon>
        <taxon>Pseudomonadati</taxon>
        <taxon>Chlamydiota</taxon>
        <taxon>Chlamydiia</taxon>
        <taxon>Parachlamydiales</taxon>
        <taxon>Simkaniaceae</taxon>
        <taxon>Simkania</taxon>
    </lineage>
</organism>
<feature type="active site" description="Nucleophile" evidence="5">
    <location>
        <position position="41"/>
    </location>
</feature>
<keyword evidence="9" id="KW-1185">Reference proteome</keyword>
<dbReference type="PANTHER" id="PTHR13767:SF2">
    <property type="entry name" value="PSEUDOURIDYLATE SYNTHASE TRUB1"/>
    <property type="match status" value="1"/>
</dbReference>
<dbReference type="HOGENOM" id="CLU_032087_2_0_0"/>
<reference evidence="8 9" key="1">
    <citation type="journal article" date="2011" name="Mol. Biol. Evol.">
        <title>Unity in variety--the pan-genome of the Chlamydiae.</title>
        <authorList>
            <person name="Collingro A."/>
            <person name="Tischler P."/>
            <person name="Weinmaier T."/>
            <person name="Penz T."/>
            <person name="Heinz E."/>
            <person name="Brunham R.C."/>
            <person name="Read T.D."/>
            <person name="Bavoil P.M."/>
            <person name="Sachse K."/>
            <person name="Kahane S."/>
            <person name="Friedman M.G."/>
            <person name="Rattei T."/>
            <person name="Myers G.S."/>
            <person name="Horn M."/>
        </authorList>
    </citation>
    <scope>NUCLEOTIDE SEQUENCE [LARGE SCALE GENOMIC DNA]</scope>
    <source>
        <strain evidence="9">ATCC VR-1471 / Z</strain>
    </source>
</reference>
<sequence>MSYSEGILPVNKEKGRTAFYLVKVLRKLSGIKKIGHAGILDPFATGVMVMLLGRPYTKISDKFLQHDKEYLATVKLGASTTTYDCDGEITKTSDHIPTETAIEDVVKEFQGSISQIPPMYSAKKVNGQKLYVLARQGIEIERNPIQIQLEIEVLDYSYPELKLRIKCSKGAYMRTLAYDIGQKLGTEAHLVELTRTRSGPFELKDCIDAKSLSDRSFNFTPYLRKEA</sequence>
<evidence type="ECO:0000259" key="7">
    <source>
        <dbReference type="Pfam" id="PF16198"/>
    </source>
</evidence>
<dbReference type="STRING" id="331113.SNE_A17590"/>
<evidence type="ECO:0000256" key="5">
    <source>
        <dbReference type="HAMAP-Rule" id="MF_01080"/>
    </source>
</evidence>
<dbReference type="NCBIfam" id="TIGR00431">
    <property type="entry name" value="TruB"/>
    <property type="match status" value="1"/>
</dbReference>
<keyword evidence="3 5" id="KW-0819">tRNA processing</keyword>
<comment type="catalytic activity">
    <reaction evidence="1 5">
        <text>uridine(55) in tRNA = pseudouridine(55) in tRNA</text>
        <dbReference type="Rhea" id="RHEA:42532"/>
        <dbReference type="Rhea" id="RHEA-COMP:10101"/>
        <dbReference type="Rhea" id="RHEA-COMP:10102"/>
        <dbReference type="ChEBI" id="CHEBI:65314"/>
        <dbReference type="ChEBI" id="CHEBI:65315"/>
        <dbReference type="EC" id="5.4.99.25"/>
    </reaction>
</comment>
<dbReference type="InterPro" id="IPR014780">
    <property type="entry name" value="tRNA_psdUridine_synth_TruB"/>
</dbReference>
<dbReference type="GO" id="GO:0031119">
    <property type="term" value="P:tRNA pseudouridine synthesis"/>
    <property type="evidence" value="ECO:0007669"/>
    <property type="project" value="UniProtKB-UniRule"/>
</dbReference>
<name>F8L9T6_SIMNZ</name>
<evidence type="ECO:0000256" key="2">
    <source>
        <dbReference type="ARBA" id="ARBA00005642"/>
    </source>
</evidence>
<dbReference type="Gene3D" id="3.30.2350.10">
    <property type="entry name" value="Pseudouridine synthase"/>
    <property type="match status" value="1"/>
</dbReference>
<evidence type="ECO:0000256" key="4">
    <source>
        <dbReference type="ARBA" id="ARBA00023235"/>
    </source>
</evidence>
<protein>
    <recommendedName>
        <fullName evidence="5">tRNA pseudouridine synthase B</fullName>
        <ecNumber evidence="5">5.4.99.25</ecNumber>
    </recommendedName>
    <alternativeName>
        <fullName evidence="5">tRNA pseudouridine(55) synthase</fullName>
        <shortName evidence="5">Psi55 synthase</shortName>
    </alternativeName>
    <alternativeName>
        <fullName evidence="5">tRNA pseudouridylate synthase</fullName>
    </alternativeName>
    <alternativeName>
        <fullName evidence="5">tRNA-uridine isomerase</fullName>
    </alternativeName>
</protein>
<keyword evidence="4 5" id="KW-0413">Isomerase</keyword>
<dbReference type="OrthoDB" id="9802309at2"/>
<evidence type="ECO:0000313" key="9">
    <source>
        <dbReference type="Proteomes" id="UP000000496"/>
    </source>
</evidence>
<dbReference type="Proteomes" id="UP000000496">
    <property type="component" value="Chromosome gsn.131"/>
</dbReference>
<evidence type="ECO:0000256" key="1">
    <source>
        <dbReference type="ARBA" id="ARBA00000385"/>
    </source>
</evidence>
<accession>F8L9T6</accession>
<proteinExistence type="inferred from homology"/>